<protein>
    <recommendedName>
        <fullName evidence="3">HTH cro/C1-type domain-containing protein</fullName>
    </recommendedName>
</protein>
<dbReference type="AlphaFoldDB" id="A0A0A8UNV7"/>
<proteinExistence type="predicted"/>
<evidence type="ECO:0000313" key="1">
    <source>
        <dbReference type="EMBL" id="CEK09171.1"/>
    </source>
</evidence>
<dbReference type="SUPFAM" id="SSF47413">
    <property type="entry name" value="lambda repressor-like DNA-binding domains"/>
    <property type="match status" value="1"/>
</dbReference>
<dbReference type="EMBL" id="LN681225">
    <property type="protein sequence ID" value="CEK09171.1"/>
    <property type="molecule type" value="Genomic_DNA"/>
</dbReference>
<dbReference type="Gene3D" id="1.10.260.40">
    <property type="entry name" value="lambda repressor-like DNA-binding domains"/>
    <property type="match status" value="1"/>
</dbReference>
<evidence type="ECO:0008006" key="3">
    <source>
        <dbReference type="Google" id="ProtNLM"/>
    </source>
</evidence>
<dbReference type="KEGG" id="lha:LHA_0050"/>
<organism evidence="1 2">
    <name type="scientific">Legionella hackeliae</name>
    <dbReference type="NCBI Taxonomy" id="449"/>
    <lineage>
        <taxon>Bacteria</taxon>
        <taxon>Pseudomonadati</taxon>
        <taxon>Pseudomonadota</taxon>
        <taxon>Gammaproteobacteria</taxon>
        <taxon>Legionellales</taxon>
        <taxon>Legionellaceae</taxon>
        <taxon>Legionella</taxon>
    </lineage>
</organism>
<dbReference type="STRING" id="449.LHA_0050"/>
<dbReference type="RefSeq" id="WP_256597190.1">
    <property type="nucleotide sequence ID" value="NZ_LN681225.1"/>
</dbReference>
<gene>
    <name evidence="1" type="ORF">LHA_0050</name>
</gene>
<keyword evidence="2" id="KW-1185">Reference proteome</keyword>
<name>A0A0A8UNV7_LEGHA</name>
<dbReference type="HOGENOM" id="CLU_3291786_0_0_6"/>
<dbReference type="GO" id="GO:0003677">
    <property type="term" value="F:DNA binding"/>
    <property type="evidence" value="ECO:0007669"/>
    <property type="project" value="InterPro"/>
</dbReference>
<reference evidence="2" key="1">
    <citation type="submission" date="2014-09" db="EMBL/GenBank/DDBJ databases">
        <authorList>
            <person name="Gomez-Valero L."/>
        </authorList>
    </citation>
    <scope>NUCLEOTIDE SEQUENCE [LARGE SCALE GENOMIC DNA]</scope>
    <source>
        <strain evidence="2">ATCC35250</strain>
    </source>
</reference>
<dbReference type="Proteomes" id="UP000032803">
    <property type="component" value="Chromosome I"/>
</dbReference>
<evidence type="ECO:0000313" key="2">
    <source>
        <dbReference type="Proteomes" id="UP000032803"/>
    </source>
</evidence>
<accession>A0A0A8UNV7</accession>
<sequence length="40" mass="4529">MKIFAEFALLNSLLSMRQQAGLTQNKLAERMGTLKVTFLD</sequence>
<dbReference type="InterPro" id="IPR010982">
    <property type="entry name" value="Lambda_DNA-bd_dom_sf"/>
</dbReference>